<proteinExistence type="predicted"/>
<name>A0ACB8BKC8_9AGAM</name>
<dbReference type="Proteomes" id="UP000790709">
    <property type="component" value="Unassembled WGS sequence"/>
</dbReference>
<dbReference type="EMBL" id="MU266386">
    <property type="protein sequence ID" value="KAH7926275.1"/>
    <property type="molecule type" value="Genomic_DNA"/>
</dbReference>
<evidence type="ECO:0000313" key="2">
    <source>
        <dbReference type="Proteomes" id="UP000790709"/>
    </source>
</evidence>
<evidence type="ECO:0000313" key="1">
    <source>
        <dbReference type="EMBL" id="KAH7926275.1"/>
    </source>
</evidence>
<gene>
    <name evidence="1" type="ORF">BV22DRAFT_1033093</name>
</gene>
<organism evidence="1 2">
    <name type="scientific">Leucogyrophana mollusca</name>
    <dbReference type="NCBI Taxonomy" id="85980"/>
    <lineage>
        <taxon>Eukaryota</taxon>
        <taxon>Fungi</taxon>
        <taxon>Dikarya</taxon>
        <taxon>Basidiomycota</taxon>
        <taxon>Agaricomycotina</taxon>
        <taxon>Agaricomycetes</taxon>
        <taxon>Agaricomycetidae</taxon>
        <taxon>Boletales</taxon>
        <taxon>Boletales incertae sedis</taxon>
        <taxon>Leucogyrophana</taxon>
    </lineage>
</organism>
<reference evidence="1" key="1">
    <citation type="journal article" date="2021" name="New Phytol.">
        <title>Evolutionary innovations through gain and loss of genes in the ectomycorrhizal Boletales.</title>
        <authorList>
            <person name="Wu G."/>
            <person name="Miyauchi S."/>
            <person name="Morin E."/>
            <person name="Kuo A."/>
            <person name="Drula E."/>
            <person name="Varga T."/>
            <person name="Kohler A."/>
            <person name="Feng B."/>
            <person name="Cao Y."/>
            <person name="Lipzen A."/>
            <person name="Daum C."/>
            <person name="Hundley H."/>
            <person name="Pangilinan J."/>
            <person name="Johnson J."/>
            <person name="Barry K."/>
            <person name="LaButti K."/>
            <person name="Ng V."/>
            <person name="Ahrendt S."/>
            <person name="Min B."/>
            <person name="Choi I.G."/>
            <person name="Park H."/>
            <person name="Plett J.M."/>
            <person name="Magnuson J."/>
            <person name="Spatafora J.W."/>
            <person name="Nagy L.G."/>
            <person name="Henrissat B."/>
            <person name="Grigoriev I.V."/>
            <person name="Yang Z.L."/>
            <person name="Xu J."/>
            <person name="Martin F.M."/>
        </authorList>
    </citation>
    <scope>NUCLEOTIDE SEQUENCE</scope>
    <source>
        <strain evidence="1">KUC20120723A-06</strain>
    </source>
</reference>
<comment type="caution">
    <text evidence="1">The sequence shown here is derived from an EMBL/GenBank/DDBJ whole genome shotgun (WGS) entry which is preliminary data.</text>
</comment>
<accession>A0ACB8BKC8</accession>
<keyword evidence="2" id="KW-1185">Reference proteome</keyword>
<protein>
    <submittedName>
        <fullName evidence="1">Uncharacterized protein</fullName>
    </submittedName>
</protein>
<sequence>MYLLSSDASIPCDLDLEEESWKLFGAGEELLPHHHTATYRLARQDIIRLSLVVNSLGWLPCRLYLSAAYCSAFCGSDRLSPNRPC</sequence>